<evidence type="ECO:0000313" key="2">
    <source>
        <dbReference type="Proteomes" id="UP000032430"/>
    </source>
</evidence>
<sequence length="178" mass="20137">MNNKIKLIAIALCTTNLSSCVMDDDGFNSSYARYYTYESSSSYPSMNYQMNHYNYKERPGQGVSVPDSYHVGEFHSPVSFKDRDRDWVSSQNPQGYTIEVADDDKAAKVAQKLYKAPKSDRMAEVRYQRNGKSYYKGVYGTYDNAEAAQKALDALPPEVKQGAGIKNWGSIQNNLNNY</sequence>
<dbReference type="EMBL" id="LN614827">
    <property type="protein sequence ID" value="CEG57427.1"/>
    <property type="molecule type" value="Genomic_DNA"/>
</dbReference>
<dbReference type="RefSeq" id="WP_045095932.1">
    <property type="nucleotide sequence ID" value="NZ_LN614827.1"/>
</dbReference>
<proteinExistence type="predicted"/>
<dbReference type="Proteomes" id="UP000032430">
    <property type="component" value="Chromosome I"/>
</dbReference>
<dbReference type="InterPro" id="IPR036680">
    <property type="entry name" value="SPOR-like_sf"/>
</dbReference>
<protein>
    <submittedName>
        <fullName evidence="1">Uncharacterized protein</fullName>
    </submittedName>
</protein>
<organism evidence="1 2">
    <name type="scientific">Legionella fallonii LLAP-10</name>
    <dbReference type="NCBI Taxonomy" id="1212491"/>
    <lineage>
        <taxon>Bacteria</taxon>
        <taxon>Pseudomonadati</taxon>
        <taxon>Pseudomonadota</taxon>
        <taxon>Gammaproteobacteria</taxon>
        <taxon>Legionellales</taxon>
        <taxon>Legionellaceae</taxon>
        <taxon>Legionella</taxon>
    </lineage>
</organism>
<keyword evidence="2" id="KW-1185">Reference proteome</keyword>
<reference evidence="2" key="1">
    <citation type="submission" date="2014-09" db="EMBL/GenBank/DDBJ databases">
        <authorList>
            <person name="Gomez-Valero L."/>
        </authorList>
    </citation>
    <scope>NUCLEOTIDE SEQUENCE [LARGE SCALE GENOMIC DNA]</scope>
    <source>
        <strain evidence="2">ATCC700992</strain>
    </source>
</reference>
<accession>A0A098G4N3</accession>
<dbReference type="HOGENOM" id="CLU_1553368_0_0_6"/>
<dbReference type="OrthoDB" id="5653957at2"/>
<dbReference type="KEGG" id="lfa:LFA_2041"/>
<dbReference type="GO" id="GO:0042834">
    <property type="term" value="F:peptidoglycan binding"/>
    <property type="evidence" value="ECO:0007669"/>
    <property type="project" value="InterPro"/>
</dbReference>
<evidence type="ECO:0000313" key="1">
    <source>
        <dbReference type="EMBL" id="CEG57427.1"/>
    </source>
</evidence>
<dbReference type="Gene3D" id="3.30.70.1070">
    <property type="entry name" value="Sporulation related repeat"/>
    <property type="match status" value="1"/>
</dbReference>
<dbReference type="AlphaFoldDB" id="A0A098G4N3"/>
<dbReference type="STRING" id="1212491.LFA_2041"/>
<name>A0A098G4N3_9GAMM</name>
<gene>
    <name evidence="1" type="ORF">LFA_2041</name>
</gene>